<feature type="compositionally biased region" description="Gly residues" evidence="4">
    <location>
        <begin position="135"/>
        <end position="147"/>
    </location>
</feature>
<dbReference type="InterPro" id="IPR020472">
    <property type="entry name" value="WD40_PAC1"/>
</dbReference>
<gene>
    <name evidence="5" type="ORF">HXX76_008735</name>
</gene>
<dbReference type="InterPro" id="IPR050505">
    <property type="entry name" value="WDR55/POC1"/>
</dbReference>
<dbReference type="InterPro" id="IPR001680">
    <property type="entry name" value="WD40_rpt"/>
</dbReference>
<reference evidence="5" key="1">
    <citation type="journal article" date="2020" name="bioRxiv">
        <title>Comparative genomics of Chlamydomonas.</title>
        <authorList>
            <person name="Craig R.J."/>
            <person name="Hasan A.R."/>
            <person name="Ness R.W."/>
            <person name="Keightley P.D."/>
        </authorList>
    </citation>
    <scope>NUCLEOTIDE SEQUENCE</scope>
    <source>
        <strain evidence="5">SAG 7.73</strain>
    </source>
</reference>
<feature type="repeat" description="WD" evidence="3">
    <location>
        <begin position="302"/>
        <end position="332"/>
    </location>
</feature>
<evidence type="ECO:0000256" key="3">
    <source>
        <dbReference type="PROSITE-ProRule" id="PRU00221"/>
    </source>
</evidence>
<dbReference type="SUPFAM" id="SSF50978">
    <property type="entry name" value="WD40 repeat-like"/>
    <property type="match status" value="1"/>
</dbReference>
<comment type="caution">
    <text evidence="5">The sequence shown here is derived from an EMBL/GenBank/DDBJ whole genome shotgun (WGS) entry which is preliminary data.</text>
</comment>
<dbReference type="InterPro" id="IPR015943">
    <property type="entry name" value="WD40/YVTN_repeat-like_dom_sf"/>
</dbReference>
<name>A0A835SZM2_CHLIN</name>
<evidence type="ECO:0000256" key="2">
    <source>
        <dbReference type="ARBA" id="ARBA00022737"/>
    </source>
</evidence>
<accession>A0A835SZM2</accession>
<evidence type="ECO:0000313" key="6">
    <source>
        <dbReference type="Proteomes" id="UP000650467"/>
    </source>
</evidence>
<feature type="compositionally biased region" description="Low complexity" evidence="4">
    <location>
        <begin position="148"/>
        <end position="190"/>
    </location>
</feature>
<sequence>MQRRPNGQAPPPAGKYSAARSHVMNDKYMDDFEKAWEEMHGMSIRDGGGGAGAGNGRGMPMAGSALAAQQRGIYAALEEPSSSYGSGSAGGPPYGSGSGYGAGPAASPGSFGGRQNVGVSPSRGVSGRTPAARAGMGGGGGILGGGASSAAAAGSLRRPGPPSYSHSSGSMAGGAAAKPGSAYGSARSAGVGAGGEDGGLGGGGGSSFFIPAGGGGGGVGGAGTRGALGAPALSRYPSRVTLGWHSGPVDPAGTLCDLSDRPNTCSAADWSRGEVVVGSTDHALYVLDAVRGLRKRTLYSKSCGHTEWVSCVTYCPDGRIVSGGMDSKLWVWPAGGTRGMQAEAHFGPISQVKYDPSSGLVASASYDKTIRLWQLGARPHEAGCLQGHEAPVLEMIVNNSGRIVSGDRSGHVLLWDTSSSGVSWRMKNVHQGHVTSLAWFEPGGIGRGASSGSGGFGADGRSSGGNNSSSGGGAGAGGDANLAGCFVTGGQDGVVRVWDPRSKTNVAEVQLHVNEQGHGAVGDIIAGGPAAGGMVVTAGADGTVRTLDPRLGFALCGTVRLTNFPYSMTAAGGLAVVGCGDGSIHFIDIQSARTLYALGANRAAVRCLEATHDRLLASGDDGKAVLYSFM</sequence>
<feature type="region of interest" description="Disordered" evidence="4">
    <location>
        <begin position="1"/>
        <end position="22"/>
    </location>
</feature>
<dbReference type="PROSITE" id="PS50294">
    <property type="entry name" value="WD_REPEATS_REGION"/>
    <property type="match status" value="1"/>
</dbReference>
<feature type="region of interest" description="Disordered" evidence="4">
    <location>
        <begin position="80"/>
        <end position="191"/>
    </location>
</feature>
<dbReference type="PRINTS" id="PR00320">
    <property type="entry name" value="GPROTEINBRPT"/>
</dbReference>
<feature type="repeat" description="WD" evidence="3">
    <location>
        <begin position="486"/>
        <end position="508"/>
    </location>
</feature>
<dbReference type="OrthoDB" id="256303at2759"/>
<dbReference type="SMART" id="SM00320">
    <property type="entry name" value="WD40"/>
    <property type="match status" value="6"/>
</dbReference>
<feature type="compositionally biased region" description="Gly residues" evidence="4">
    <location>
        <begin position="87"/>
        <end position="102"/>
    </location>
</feature>
<dbReference type="PANTHER" id="PTHR44019:SF23">
    <property type="entry name" value="F-BOX DOMAIN-CONTAINING PROTEIN"/>
    <property type="match status" value="1"/>
</dbReference>
<dbReference type="Pfam" id="PF00400">
    <property type="entry name" value="WD40"/>
    <property type="match status" value="3"/>
</dbReference>
<dbReference type="PROSITE" id="PS50082">
    <property type="entry name" value="WD_REPEATS_2"/>
    <property type="match status" value="3"/>
</dbReference>
<dbReference type="Gene3D" id="2.130.10.10">
    <property type="entry name" value="YVTN repeat-like/Quinoprotein amine dehydrogenase"/>
    <property type="match status" value="3"/>
</dbReference>
<keyword evidence="2" id="KW-0677">Repeat</keyword>
<organism evidence="5 6">
    <name type="scientific">Chlamydomonas incerta</name>
    <dbReference type="NCBI Taxonomy" id="51695"/>
    <lineage>
        <taxon>Eukaryota</taxon>
        <taxon>Viridiplantae</taxon>
        <taxon>Chlorophyta</taxon>
        <taxon>core chlorophytes</taxon>
        <taxon>Chlorophyceae</taxon>
        <taxon>CS clade</taxon>
        <taxon>Chlamydomonadales</taxon>
        <taxon>Chlamydomonadaceae</taxon>
        <taxon>Chlamydomonas</taxon>
    </lineage>
</organism>
<evidence type="ECO:0000256" key="4">
    <source>
        <dbReference type="SAM" id="MobiDB-lite"/>
    </source>
</evidence>
<feature type="compositionally biased region" description="Low complexity" evidence="4">
    <location>
        <begin position="459"/>
        <end position="469"/>
    </location>
</feature>
<proteinExistence type="predicted"/>
<dbReference type="InterPro" id="IPR036322">
    <property type="entry name" value="WD40_repeat_dom_sf"/>
</dbReference>
<dbReference type="AlphaFoldDB" id="A0A835SZM2"/>
<feature type="repeat" description="WD" evidence="3">
    <location>
        <begin position="342"/>
        <end position="375"/>
    </location>
</feature>
<keyword evidence="6" id="KW-1185">Reference proteome</keyword>
<dbReference type="PANTHER" id="PTHR44019">
    <property type="entry name" value="WD REPEAT-CONTAINING PROTEIN 55"/>
    <property type="match status" value="1"/>
</dbReference>
<dbReference type="Proteomes" id="UP000650467">
    <property type="component" value="Unassembled WGS sequence"/>
</dbReference>
<evidence type="ECO:0000313" key="5">
    <source>
        <dbReference type="EMBL" id="KAG2433008.1"/>
    </source>
</evidence>
<protein>
    <submittedName>
        <fullName evidence="5">Uncharacterized protein</fullName>
    </submittedName>
</protein>
<dbReference type="EMBL" id="JAEHOC010000020">
    <property type="protein sequence ID" value="KAG2433008.1"/>
    <property type="molecule type" value="Genomic_DNA"/>
</dbReference>
<evidence type="ECO:0000256" key="1">
    <source>
        <dbReference type="ARBA" id="ARBA00022574"/>
    </source>
</evidence>
<feature type="region of interest" description="Disordered" evidence="4">
    <location>
        <begin position="450"/>
        <end position="474"/>
    </location>
</feature>
<keyword evidence="1 3" id="KW-0853">WD repeat</keyword>